<feature type="site" description="Lowers pKa of active site Tyr" evidence="3">
    <location>
        <position position="81"/>
    </location>
</feature>
<dbReference type="GO" id="GO:0016491">
    <property type="term" value="F:oxidoreductase activity"/>
    <property type="evidence" value="ECO:0007669"/>
    <property type="project" value="InterPro"/>
</dbReference>
<dbReference type="PROSITE" id="PS00063">
    <property type="entry name" value="ALDOKETO_REDUCTASE_3"/>
    <property type="match status" value="1"/>
</dbReference>
<dbReference type="SUPFAM" id="SSF51430">
    <property type="entry name" value="NAD(P)-linked oxidoreductase"/>
    <property type="match status" value="1"/>
</dbReference>
<dbReference type="AlphaFoldDB" id="A0AA36CRD2"/>
<dbReference type="PROSITE" id="PS00798">
    <property type="entry name" value="ALDOKETO_REDUCTASE_1"/>
    <property type="match status" value="1"/>
</dbReference>
<dbReference type="InterPro" id="IPR036812">
    <property type="entry name" value="NAD(P)_OxRdtase_dom_sf"/>
</dbReference>
<dbReference type="FunFam" id="3.20.20.100:FF:000029">
    <property type="entry name" value="Aldo-keto reductase"/>
    <property type="match status" value="1"/>
</dbReference>
<dbReference type="Pfam" id="PF00248">
    <property type="entry name" value="Aldo_ket_red"/>
    <property type="match status" value="1"/>
</dbReference>
<accession>A0AA36CRD2</accession>
<dbReference type="InterPro" id="IPR020471">
    <property type="entry name" value="AKR"/>
</dbReference>
<protein>
    <recommendedName>
        <fullName evidence="4">NADP-dependent oxidoreductase domain-containing protein</fullName>
    </recommendedName>
</protein>
<feature type="active site" description="Proton donor" evidence="1">
    <location>
        <position position="52"/>
    </location>
</feature>
<evidence type="ECO:0000313" key="5">
    <source>
        <dbReference type="EMBL" id="CAJ0573904.1"/>
    </source>
</evidence>
<organism evidence="5 6">
    <name type="scientific">Mesorhabditis spiculigera</name>
    <dbReference type="NCBI Taxonomy" id="96644"/>
    <lineage>
        <taxon>Eukaryota</taxon>
        <taxon>Metazoa</taxon>
        <taxon>Ecdysozoa</taxon>
        <taxon>Nematoda</taxon>
        <taxon>Chromadorea</taxon>
        <taxon>Rhabditida</taxon>
        <taxon>Rhabditina</taxon>
        <taxon>Rhabditomorpha</taxon>
        <taxon>Rhabditoidea</taxon>
        <taxon>Rhabditidae</taxon>
        <taxon>Mesorhabditinae</taxon>
        <taxon>Mesorhabditis</taxon>
    </lineage>
</organism>
<dbReference type="Gene3D" id="3.20.20.100">
    <property type="entry name" value="NADP-dependent oxidoreductase domain"/>
    <property type="match status" value="1"/>
</dbReference>
<dbReference type="EMBL" id="CATQJA010002625">
    <property type="protein sequence ID" value="CAJ0573904.1"/>
    <property type="molecule type" value="Genomic_DNA"/>
</dbReference>
<reference evidence="5" key="1">
    <citation type="submission" date="2023-06" db="EMBL/GenBank/DDBJ databases">
        <authorList>
            <person name="Delattre M."/>
        </authorList>
    </citation>
    <scope>NUCLEOTIDE SEQUENCE</scope>
    <source>
        <strain evidence="5">AF72</strain>
    </source>
</reference>
<dbReference type="InterPro" id="IPR023210">
    <property type="entry name" value="NADP_OxRdtase_dom"/>
</dbReference>
<keyword evidence="6" id="KW-1185">Reference proteome</keyword>
<dbReference type="PIRSF" id="PIRSF000097">
    <property type="entry name" value="AKR"/>
    <property type="match status" value="1"/>
</dbReference>
<dbReference type="PANTHER" id="PTHR11732">
    <property type="entry name" value="ALDO/KETO REDUCTASE"/>
    <property type="match status" value="1"/>
</dbReference>
<evidence type="ECO:0000256" key="1">
    <source>
        <dbReference type="PIRSR" id="PIRSR000097-1"/>
    </source>
</evidence>
<proteinExistence type="predicted"/>
<dbReference type="PRINTS" id="PR00069">
    <property type="entry name" value="ALDKETRDTASE"/>
</dbReference>
<dbReference type="PROSITE" id="PS00062">
    <property type="entry name" value="ALDOKETO_REDUCTASE_2"/>
    <property type="match status" value="1"/>
</dbReference>
<sequence>MTIKAAKLLNGTEMPFIGIGTGGKAADDSTTREMLRKAFDAGYRHIDTAAIYGTEHVVGEVLEEYIQSGRLKREDVYITTKLAQCNHKPEFVRPALKCSLKRLRTDYVDMYLIHNPVTYQNQGTLEQFIPDLPNYKFDVEHDIAETWHELEQLYKDGLVKGIGLSNFNAKQVEYIVEKAKEIKPMNDQVELHIHFPQKELRHTCKKHGIVVTAFAPIGCPGKKSDPKYNWPSDGPIDDPVTVKLAEKHKKTPAQILLRHLIQHAIVVIPKSTNPVRIQQNIEIFDFELSLEEMDELDAIDSRPRLYPMKINLGHPDYPFDDVTSQ</sequence>
<comment type="caution">
    <text evidence="5">The sequence shown here is derived from an EMBL/GenBank/DDBJ whole genome shotgun (WGS) entry which is preliminary data.</text>
</comment>
<name>A0AA36CRD2_9BILA</name>
<evidence type="ECO:0000313" key="6">
    <source>
        <dbReference type="Proteomes" id="UP001177023"/>
    </source>
</evidence>
<dbReference type="Proteomes" id="UP001177023">
    <property type="component" value="Unassembled WGS sequence"/>
</dbReference>
<feature type="non-terminal residue" evidence="5">
    <location>
        <position position="1"/>
    </location>
</feature>
<evidence type="ECO:0000259" key="4">
    <source>
        <dbReference type="Pfam" id="PF00248"/>
    </source>
</evidence>
<feature type="binding site" evidence="2">
    <location>
        <position position="114"/>
    </location>
    <ligand>
        <name>substrate</name>
    </ligand>
</feature>
<dbReference type="InterPro" id="IPR018170">
    <property type="entry name" value="Aldo/ket_reductase_CS"/>
</dbReference>
<evidence type="ECO:0000256" key="2">
    <source>
        <dbReference type="PIRSR" id="PIRSR000097-2"/>
    </source>
</evidence>
<evidence type="ECO:0000256" key="3">
    <source>
        <dbReference type="PIRSR" id="PIRSR000097-3"/>
    </source>
</evidence>
<gene>
    <name evidence="5" type="ORF">MSPICULIGERA_LOCUS12248</name>
</gene>
<feature type="domain" description="NADP-dependent oxidoreductase" evidence="4">
    <location>
        <begin position="19"/>
        <end position="300"/>
    </location>
</feature>